<gene>
    <name evidence="6" type="ORF">NW74_02865</name>
</gene>
<dbReference type="Pfam" id="PF03051">
    <property type="entry name" value="Peptidase_C1_2"/>
    <property type="match status" value="1"/>
</dbReference>
<dbReference type="PROSITE" id="PS00139">
    <property type="entry name" value="THIOL_PROTEASE_CYS"/>
    <property type="match status" value="1"/>
</dbReference>
<keyword evidence="2 4" id="KW-0378">Hydrolase</keyword>
<evidence type="ECO:0000256" key="2">
    <source>
        <dbReference type="ARBA" id="ARBA00022801"/>
    </source>
</evidence>
<sequence length="444" mass="51430">MMVTNEMMKNFKERFESDLSSKVISNAIAKNGIQDSSINNDALRFHNFKFSDSVKKAEITNQKKSGRCWMFSGLNVLRLKVMERLNLKTFEFSQVYLFFMDKMEKSNNFLELMIEHIDEPLGSRLMDSLLDLGADDGNFFECFDDLISKHGIVPKSVMPETFSSSDSGAFVEQINVRLKRTAMNMRKAHSNGASVQELKKLKEETLYEVYNICTKVLGKLPETFDFEYTDKDDKFQKITNLTPKKFYEEYVGNYFENKVDLIEDPRGKYPFGKRIELKYFKSVREGNPVASLNVPQEDIKKAIIASIKAGEAVWFACDVMKNCDRKLGIMDKDLFNYDETLTELGEFSKADRIDYRYTDLTHAMTFVGVDLDENGNPIKWQVENSWGDEVGEKGIFSMSDSWFTNENISAIVDKKFVDEKWLKGLEEESIKIEPWEPYAMMLKR</sequence>
<dbReference type="PIRSF" id="PIRSF005700">
    <property type="entry name" value="PepC"/>
    <property type="match status" value="1"/>
</dbReference>
<dbReference type="InterPro" id="IPR004134">
    <property type="entry name" value="Peptidase_C1B"/>
</dbReference>
<dbReference type="Gene3D" id="3.90.70.10">
    <property type="entry name" value="Cysteine proteinases"/>
    <property type="match status" value="1"/>
</dbReference>
<dbReference type="KEGG" id="pmic:NW74_02865"/>
<dbReference type="GO" id="GO:0006508">
    <property type="term" value="P:proteolysis"/>
    <property type="evidence" value="ECO:0007669"/>
    <property type="project" value="UniProtKB-KW"/>
</dbReference>
<dbReference type="InterPro" id="IPR038765">
    <property type="entry name" value="Papain-like_cys_pep_sf"/>
</dbReference>
<comment type="similarity">
    <text evidence="4">Belongs to the peptidase C1 family.</text>
</comment>
<dbReference type="EMBL" id="CP009761">
    <property type="protein sequence ID" value="AIZ36350.1"/>
    <property type="molecule type" value="Genomic_DNA"/>
</dbReference>
<keyword evidence="4 6" id="KW-0031">Aminopeptidase</keyword>
<dbReference type="InterPro" id="IPR000169">
    <property type="entry name" value="Pept_cys_AS"/>
</dbReference>
<evidence type="ECO:0000256" key="4">
    <source>
        <dbReference type="PIRNR" id="PIRNR005700"/>
    </source>
</evidence>
<protein>
    <recommendedName>
        <fullName evidence="4">Aminopeptidase</fullName>
    </recommendedName>
</protein>
<feature type="active site" evidence="5">
    <location>
        <position position="384"/>
    </location>
</feature>
<keyword evidence="3 4" id="KW-0788">Thiol protease</keyword>
<evidence type="ECO:0000313" key="7">
    <source>
        <dbReference type="Proteomes" id="UP000031386"/>
    </source>
</evidence>
<dbReference type="PANTHER" id="PTHR10363">
    <property type="entry name" value="BLEOMYCIN HYDROLASE"/>
    <property type="match status" value="1"/>
</dbReference>
<evidence type="ECO:0000256" key="3">
    <source>
        <dbReference type="ARBA" id="ARBA00022807"/>
    </source>
</evidence>
<feature type="active site" evidence="5">
    <location>
        <position position="68"/>
    </location>
</feature>
<dbReference type="GO" id="GO:0043418">
    <property type="term" value="P:homocysteine catabolic process"/>
    <property type="evidence" value="ECO:0007669"/>
    <property type="project" value="TreeGrafter"/>
</dbReference>
<dbReference type="Proteomes" id="UP000031386">
    <property type="component" value="Chromosome"/>
</dbReference>
<feature type="active site" evidence="5">
    <location>
        <position position="362"/>
    </location>
</feature>
<dbReference type="AlphaFoldDB" id="A0A0B4S0T7"/>
<accession>A0A0B4S0T7</accession>
<dbReference type="SUPFAM" id="SSF54001">
    <property type="entry name" value="Cysteine proteinases"/>
    <property type="match status" value="1"/>
</dbReference>
<dbReference type="PANTHER" id="PTHR10363:SF2">
    <property type="entry name" value="BLEOMYCIN HYDROLASE"/>
    <property type="match status" value="1"/>
</dbReference>
<evidence type="ECO:0000313" key="6">
    <source>
        <dbReference type="EMBL" id="AIZ36350.1"/>
    </source>
</evidence>
<organism evidence="6 7">
    <name type="scientific">Parvimonas micra</name>
    <dbReference type="NCBI Taxonomy" id="33033"/>
    <lineage>
        <taxon>Bacteria</taxon>
        <taxon>Bacillati</taxon>
        <taxon>Bacillota</taxon>
        <taxon>Tissierellia</taxon>
        <taxon>Tissierellales</taxon>
        <taxon>Peptoniphilaceae</taxon>
        <taxon>Parvimonas</taxon>
    </lineage>
</organism>
<name>A0A0B4S0T7_9FIRM</name>
<keyword evidence="7" id="KW-1185">Reference proteome</keyword>
<dbReference type="STRING" id="33033.NW74_02865"/>
<dbReference type="CDD" id="cd00585">
    <property type="entry name" value="Peptidase_C1B"/>
    <property type="match status" value="1"/>
</dbReference>
<dbReference type="GO" id="GO:0070005">
    <property type="term" value="F:cysteine-type aminopeptidase activity"/>
    <property type="evidence" value="ECO:0007669"/>
    <property type="project" value="InterPro"/>
</dbReference>
<dbReference type="GO" id="GO:0009636">
    <property type="term" value="P:response to toxic substance"/>
    <property type="evidence" value="ECO:0007669"/>
    <property type="project" value="TreeGrafter"/>
</dbReference>
<evidence type="ECO:0000256" key="5">
    <source>
        <dbReference type="PIRSR" id="PIRSR005700-1"/>
    </source>
</evidence>
<evidence type="ECO:0000256" key="1">
    <source>
        <dbReference type="ARBA" id="ARBA00022670"/>
    </source>
</evidence>
<proteinExistence type="inferred from homology"/>
<dbReference type="GO" id="GO:0005737">
    <property type="term" value="C:cytoplasm"/>
    <property type="evidence" value="ECO:0007669"/>
    <property type="project" value="TreeGrafter"/>
</dbReference>
<reference evidence="6 7" key="1">
    <citation type="submission" date="2014-10" db="EMBL/GenBank/DDBJ databases">
        <title>Complete genome sequence of Parvimonas micra KCOM 1535 (= ChDC B708).</title>
        <authorList>
            <person name="Kook J.-K."/>
            <person name="Park S.-N."/>
            <person name="Lim Y.K."/>
            <person name="Roh H."/>
        </authorList>
    </citation>
    <scope>NUCLEOTIDE SEQUENCE [LARGE SCALE GENOMIC DNA]</scope>
    <source>
        <strain evidence="7">KCOM 1535 / ChDC B708</strain>
    </source>
</reference>
<keyword evidence="1 4" id="KW-0645">Protease</keyword>